<comment type="caution">
    <text evidence="1">The sequence shown here is derived from an EMBL/GenBank/DDBJ whole genome shotgun (WGS) entry which is preliminary data.</text>
</comment>
<evidence type="ECO:0000313" key="1">
    <source>
        <dbReference type="EMBL" id="NHF63226.1"/>
    </source>
</evidence>
<dbReference type="RefSeq" id="WP_152583629.1">
    <property type="nucleotide sequence ID" value="NZ_VIKT02000012.1"/>
</dbReference>
<reference evidence="1 2" key="2">
    <citation type="submission" date="2020-03" db="EMBL/GenBank/DDBJ databases">
        <title>Chryseoglobus sp. isolated from a deep-sea seamount.</title>
        <authorList>
            <person name="Zhang D.-C."/>
        </authorList>
    </citation>
    <scope>NUCLEOTIDE SEQUENCE [LARGE SCALE GENOMIC DNA]</scope>
    <source>
        <strain evidence="1 2">KN1116</strain>
    </source>
</reference>
<evidence type="ECO:0008006" key="3">
    <source>
        <dbReference type="Google" id="ProtNLM"/>
    </source>
</evidence>
<sequence>MREFFTFEDCIAHHGGIMSRAELLRVGWTSHDVRIGVQYGWLHRLCRGWYGSVDLPAAVRASWAHGGPLACVSALEYLGAISSAGIEAPPHVCRPSRGHRLRYSGPAVVHWSDADANSGDRWCVSLEAALRQAALCAPERMPESTRPGGEPTQWSF</sequence>
<evidence type="ECO:0000313" key="2">
    <source>
        <dbReference type="Proteomes" id="UP000818266"/>
    </source>
</evidence>
<proteinExistence type="predicted"/>
<gene>
    <name evidence="1" type="ORF">FK219_008240</name>
</gene>
<dbReference type="AlphaFoldDB" id="A0A9E5MKY7"/>
<accession>A0A9E5MKY7</accession>
<dbReference type="EMBL" id="VIKT02000012">
    <property type="protein sequence ID" value="NHF63226.1"/>
    <property type="molecule type" value="Genomic_DNA"/>
</dbReference>
<dbReference type="Proteomes" id="UP000818266">
    <property type="component" value="Unassembled WGS sequence"/>
</dbReference>
<reference evidence="1 2" key="1">
    <citation type="submission" date="2019-06" db="EMBL/GenBank/DDBJ databases">
        <authorList>
            <person name="De-Chao Zhang Q."/>
        </authorList>
    </citation>
    <scope>NUCLEOTIDE SEQUENCE [LARGE SCALE GENOMIC DNA]</scope>
    <source>
        <strain evidence="1 2">KN1116</strain>
    </source>
</reference>
<name>A0A9E5MKY7_9MICO</name>
<keyword evidence="2" id="KW-1185">Reference proteome</keyword>
<organism evidence="1 2">
    <name type="scientific">Microcella pacifica</name>
    <dbReference type="NCBI Taxonomy" id="2591847"/>
    <lineage>
        <taxon>Bacteria</taxon>
        <taxon>Bacillati</taxon>
        <taxon>Actinomycetota</taxon>
        <taxon>Actinomycetes</taxon>
        <taxon>Micrococcales</taxon>
        <taxon>Microbacteriaceae</taxon>
        <taxon>Microcella</taxon>
    </lineage>
</organism>
<dbReference type="OrthoDB" id="2594539at2"/>
<protein>
    <recommendedName>
        <fullName evidence="3">Type IV toxin-antitoxin system AbiEi family antitoxin domain-containing protein</fullName>
    </recommendedName>
</protein>